<dbReference type="PROSITE" id="PS00675">
    <property type="entry name" value="SIGMA54_INTERACT_1"/>
    <property type="match status" value="1"/>
</dbReference>
<dbReference type="CDD" id="cd00130">
    <property type="entry name" value="PAS"/>
    <property type="match status" value="1"/>
</dbReference>
<evidence type="ECO:0000256" key="2">
    <source>
        <dbReference type="ARBA" id="ARBA00022840"/>
    </source>
</evidence>
<evidence type="ECO:0000259" key="6">
    <source>
        <dbReference type="PROSITE" id="PS50045"/>
    </source>
</evidence>
<organism evidence="8 9">
    <name type="scientific">Clostridium brassicae</name>
    <dbReference type="NCBI Taxonomy" id="2999072"/>
    <lineage>
        <taxon>Bacteria</taxon>
        <taxon>Bacillati</taxon>
        <taxon>Bacillota</taxon>
        <taxon>Clostridia</taxon>
        <taxon>Eubacteriales</taxon>
        <taxon>Clostridiaceae</taxon>
        <taxon>Clostridium</taxon>
    </lineage>
</organism>
<dbReference type="InterPro" id="IPR000014">
    <property type="entry name" value="PAS"/>
</dbReference>
<dbReference type="InterPro" id="IPR009057">
    <property type="entry name" value="Homeodomain-like_sf"/>
</dbReference>
<dbReference type="SUPFAM" id="SSF46689">
    <property type="entry name" value="Homeodomain-like"/>
    <property type="match status" value="1"/>
</dbReference>
<dbReference type="PANTHER" id="PTHR32071">
    <property type="entry name" value="TRANSCRIPTIONAL REGULATORY PROTEIN"/>
    <property type="match status" value="1"/>
</dbReference>
<dbReference type="PROSITE" id="PS50045">
    <property type="entry name" value="SIGMA54_INTERACT_4"/>
    <property type="match status" value="1"/>
</dbReference>
<dbReference type="InterPro" id="IPR025943">
    <property type="entry name" value="Sigma_54_int_dom_ATP-bd_2"/>
</dbReference>
<gene>
    <name evidence="8" type="ORF">OW729_03960</name>
</gene>
<dbReference type="PANTHER" id="PTHR32071:SF57">
    <property type="entry name" value="C4-DICARBOXYLATE TRANSPORT TRANSCRIPTIONAL REGULATORY PROTEIN DCTD"/>
    <property type="match status" value="1"/>
</dbReference>
<evidence type="ECO:0000313" key="8">
    <source>
        <dbReference type="EMBL" id="MCY6957760.1"/>
    </source>
</evidence>
<evidence type="ECO:0000256" key="5">
    <source>
        <dbReference type="ARBA" id="ARBA00023163"/>
    </source>
</evidence>
<dbReference type="SMART" id="SM00382">
    <property type="entry name" value="AAA"/>
    <property type="match status" value="1"/>
</dbReference>
<name>A0ABT4D640_9CLOT</name>
<dbReference type="EMBL" id="JAPQFJ010000003">
    <property type="protein sequence ID" value="MCY6957760.1"/>
    <property type="molecule type" value="Genomic_DNA"/>
</dbReference>
<dbReference type="InterPro" id="IPR035965">
    <property type="entry name" value="PAS-like_dom_sf"/>
</dbReference>
<dbReference type="Gene3D" id="3.30.450.20">
    <property type="entry name" value="PAS domain"/>
    <property type="match status" value="1"/>
</dbReference>
<dbReference type="SUPFAM" id="SSF52540">
    <property type="entry name" value="P-loop containing nucleoside triphosphate hydrolases"/>
    <property type="match status" value="1"/>
</dbReference>
<dbReference type="InterPro" id="IPR025662">
    <property type="entry name" value="Sigma_54_int_dom_ATP-bd_1"/>
</dbReference>
<dbReference type="Gene3D" id="3.30.450.40">
    <property type="match status" value="1"/>
</dbReference>
<keyword evidence="3" id="KW-0805">Transcription regulation</keyword>
<dbReference type="InterPro" id="IPR058031">
    <property type="entry name" value="AAA_lid_NorR"/>
</dbReference>
<feature type="domain" description="Sigma-54 factor interaction" evidence="6">
    <location>
        <begin position="274"/>
        <end position="504"/>
    </location>
</feature>
<dbReference type="RefSeq" id="WP_268060157.1">
    <property type="nucleotide sequence ID" value="NZ_JAPQFJ010000003.1"/>
</dbReference>
<dbReference type="Proteomes" id="UP001144612">
    <property type="component" value="Unassembled WGS sequence"/>
</dbReference>
<feature type="domain" description="PAS" evidence="7">
    <location>
        <begin position="152"/>
        <end position="203"/>
    </location>
</feature>
<keyword evidence="4" id="KW-0238">DNA-binding</keyword>
<sequence>MSLKDISTSVQEVAEAIAAVLHVDVTIVDKNLIRIAATGKYKNCIGEKIPKKCLFEFVLNEKKPKYSDKFYSNYICEKCSAKDTCTEFSTIGYPILKYDEVIGIIGINSFKEEQENIIRKNYDSLVIFLEKLSEVLLGNMIYSETINQLKIQTKETNQIIDGLSYGILCVDSKGMIKYINKKAKKIFNTIKENVINHSVKEFIPNVNLELTGVKYNAEKINSDGKKIALTIKNNPVIFQGKKVSSIIEINKTSDEVRDAYKLIEGEKIVKFEDIIGESKSIKDVKRISKNIAKSNSTIILRGESGTGKEIFARAIHYESDRCSAPFIAINCASIPDNLLESELFGYEGGAFSGARREGQMGKFELANGGTLFLDEIGDMPLHLQPKILRVLQEQRFRRIGGKKEINVNVRIIAATNRNLEDMVKNEQFREDLYYRLNVIPIFLPNLKEREQDVLLLSEYLLEKFCNRLEKENKIFSNELKDIFIKYSWPGNIRELENVIEYLVNITEEKIIIPQNLPITMQQKIYGGKVQSKLSLKSRMEKYETNILMHMINKYGNDAKGKNKIVEELGIELSTLYRKLKKYNL</sequence>
<dbReference type="InterPro" id="IPR027417">
    <property type="entry name" value="P-loop_NTPase"/>
</dbReference>
<keyword evidence="9" id="KW-1185">Reference proteome</keyword>
<dbReference type="PROSITE" id="PS00676">
    <property type="entry name" value="SIGMA54_INTERACT_2"/>
    <property type="match status" value="1"/>
</dbReference>
<protein>
    <submittedName>
        <fullName evidence="8">Sigma 54-interacting transcriptional regulator</fullName>
    </submittedName>
</protein>
<evidence type="ECO:0000256" key="3">
    <source>
        <dbReference type="ARBA" id="ARBA00023015"/>
    </source>
</evidence>
<dbReference type="InterPro" id="IPR003593">
    <property type="entry name" value="AAA+_ATPase"/>
</dbReference>
<evidence type="ECO:0000256" key="1">
    <source>
        <dbReference type="ARBA" id="ARBA00022741"/>
    </source>
</evidence>
<comment type="caution">
    <text evidence="8">The sequence shown here is derived from an EMBL/GenBank/DDBJ whole genome shotgun (WGS) entry which is preliminary data.</text>
</comment>
<dbReference type="Gene3D" id="3.40.50.300">
    <property type="entry name" value="P-loop containing nucleotide triphosphate hydrolases"/>
    <property type="match status" value="1"/>
</dbReference>
<dbReference type="SUPFAM" id="SSF55785">
    <property type="entry name" value="PYP-like sensor domain (PAS domain)"/>
    <property type="match status" value="1"/>
</dbReference>
<evidence type="ECO:0000256" key="4">
    <source>
        <dbReference type="ARBA" id="ARBA00023125"/>
    </source>
</evidence>
<keyword evidence="1" id="KW-0547">Nucleotide-binding</keyword>
<dbReference type="InterPro" id="IPR002078">
    <property type="entry name" value="Sigma_54_int"/>
</dbReference>
<keyword evidence="5" id="KW-0804">Transcription</keyword>
<keyword evidence="2" id="KW-0067">ATP-binding</keyword>
<dbReference type="CDD" id="cd00009">
    <property type="entry name" value="AAA"/>
    <property type="match status" value="1"/>
</dbReference>
<dbReference type="Pfam" id="PF25601">
    <property type="entry name" value="AAA_lid_14"/>
    <property type="match status" value="1"/>
</dbReference>
<accession>A0ABT4D640</accession>
<dbReference type="PROSITE" id="PS50112">
    <property type="entry name" value="PAS"/>
    <property type="match status" value="1"/>
</dbReference>
<dbReference type="Gene3D" id="1.10.10.60">
    <property type="entry name" value="Homeodomain-like"/>
    <property type="match status" value="1"/>
</dbReference>
<proteinExistence type="predicted"/>
<dbReference type="PROSITE" id="PS00688">
    <property type="entry name" value="SIGMA54_INTERACT_3"/>
    <property type="match status" value="1"/>
</dbReference>
<evidence type="ECO:0000259" key="7">
    <source>
        <dbReference type="PROSITE" id="PS50112"/>
    </source>
</evidence>
<reference evidence="8" key="1">
    <citation type="submission" date="2022-12" db="EMBL/GenBank/DDBJ databases">
        <title>Clostridium sp. nov., isolated from industrial wastewater.</title>
        <authorList>
            <person name="Jiayan W."/>
        </authorList>
    </citation>
    <scope>NUCLEOTIDE SEQUENCE</scope>
    <source>
        <strain evidence="8">ZC22-4</strain>
    </source>
</reference>
<dbReference type="InterPro" id="IPR025944">
    <property type="entry name" value="Sigma_54_int_dom_CS"/>
</dbReference>
<dbReference type="Gene3D" id="1.10.8.60">
    <property type="match status" value="1"/>
</dbReference>
<evidence type="ECO:0000313" key="9">
    <source>
        <dbReference type="Proteomes" id="UP001144612"/>
    </source>
</evidence>
<dbReference type="Pfam" id="PF00158">
    <property type="entry name" value="Sigma54_activat"/>
    <property type="match status" value="1"/>
</dbReference>
<dbReference type="InterPro" id="IPR029016">
    <property type="entry name" value="GAF-like_dom_sf"/>
</dbReference>